<protein>
    <submittedName>
        <fullName evidence="6">Transcription termination/antitermination protein NusG</fullName>
    </submittedName>
</protein>
<evidence type="ECO:0000256" key="4">
    <source>
        <dbReference type="SAM" id="MobiDB-lite"/>
    </source>
</evidence>
<dbReference type="PANTHER" id="PTHR30265:SF7">
    <property type="entry name" value="TRANSCRIPTION ANTITERMINATION PROTEIN RFAH"/>
    <property type="match status" value="1"/>
</dbReference>
<dbReference type="InterPro" id="IPR043425">
    <property type="entry name" value="NusG-like"/>
</dbReference>
<comment type="caution">
    <text evidence="6">The sequence shown here is derived from an EMBL/GenBank/DDBJ whole genome shotgun (WGS) entry which is preliminary data.</text>
</comment>
<reference evidence="7" key="1">
    <citation type="journal article" date="2019" name="Int. J. Syst. Evol. Microbiol.">
        <title>The Global Catalogue of Microorganisms (GCM) 10K type strain sequencing project: providing services to taxonomists for standard genome sequencing and annotation.</title>
        <authorList>
            <consortium name="The Broad Institute Genomics Platform"/>
            <consortium name="The Broad Institute Genome Sequencing Center for Infectious Disease"/>
            <person name="Wu L."/>
            <person name="Ma J."/>
        </authorList>
    </citation>
    <scope>NUCLEOTIDE SEQUENCE [LARGE SCALE GENOMIC DNA]</scope>
    <source>
        <strain evidence="7">LMG 24813</strain>
    </source>
</reference>
<dbReference type="PANTHER" id="PTHR30265">
    <property type="entry name" value="RHO-INTERACTING TRANSCRIPTION TERMINATION FACTOR NUSG"/>
    <property type="match status" value="1"/>
</dbReference>
<dbReference type="Proteomes" id="UP001595848">
    <property type="component" value="Unassembled WGS sequence"/>
</dbReference>
<dbReference type="InterPro" id="IPR006645">
    <property type="entry name" value="NGN-like_dom"/>
</dbReference>
<evidence type="ECO:0000256" key="3">
    <source>
        <dbReference type="ARBA" id="ARBA00023163"/>
    </source>
</evidence>
<evidence type="ECO:0000256" key="1">
    <source>
        <dbReference type="ARBA" id="ARBA00022814"/>
    </source>
</evidence>
<keyword evidence="7" id="KW-1185">Reference proteome</keyword>
<keyword evidence="1" id="KW-0889">Transcription antitermination</keyword>
<proteinExistence type="predicted"/>
<name>A0ABV8NY90_9BURK</name>
<dbReference type="EMBL" id="JBHSBV010000002">
    <property type="protein sequence ID" value="MFC4200472.1"/>
    <property type="molecule type" value="Genomic_DNA"/>
</dbReference>
<dbReference type="RefSeq" id="WP_217964278.1">
    <property type="nucleotide sequence ID" value="NZ_JAHTBN010000003.1"/>
</dbReference>
<keyword evidence="3" id="KW-0804">Transcription</keyword>
<dbReference type="Pfam" id="PF02357">
    <property type="entry name" value="NusG"/>
    <property type="match status" value="1"/>
</dbReference>
<organism evidence="6 7">
    <name type="scientific">Candidimonas humi</name>
    <dbReference type="NCBI Taxonomy" id="683355"/>
    <lineage>
        <taxon>Bacteria</taxon>
        <taxon>Pseudomonadati</taxon>
        <taxon>Pseudomonadota</taxon>
        <taxon>Betaproteobacteria</taxon>
        <taxon>Burkholderiales</taxon>
        <taxon>Alcaligenaceae</taxon>
        <taxon>Candidimonas</taxon>
    </lineage>
</organism>
<feature type="domain" description="NusG-like N-terminal" evidence="5">
    <location>
        <begin position="22"/>
        <end position="134"/>
    </location>
</feature>
<feature type="compositionally biased region" description="Polar residues" evidence="4">
    <location>
        <begin position="70"/>
        <end position="79"/>
    </location>
</feature>
<sequence length="204" mass="22985">MNDAQDIHASEAQSHDGTSEQCWYVAYTKPRQEHSAVQNLQRQGFHTYLPLYKAVQKQPRTAAAERPEQPATSQDGQVSDAQVVYQPMFPRYVFLRPARPQQSLATVRSTRGVNNLVRFGPELATLQPNTLDAIQLLEQQRNEAPLQTISPFQPGKRVRLCEPGLNTLEGLVHSVSAKRVTILLQILGRQKTLRVEHGQLELVD</sequence>
<evidence type="ECO:0000313" key="7">
    <source>
        <dbReference type="Proteomes" id="UP001595848"/>
    </source>
</evidence>
<keyword evidence="2" id="KW-0805">Transcription regulation</keyword>
<accession>A0ABV8NY90</accession>
<feature type="region of interest" description="Disordered" evidence="4">
    <location>
        <begin position="58"/>
        <end position="79"/>
    </location>
</feature>
<evidence type="ECO:0000259" key="5">
    <source>
        <dbReference type="Pfam" id="PF02357"/>
    </source>
</evidence>
<evidence type="ECO:0000313" key="6">
    <source>
        <dbReference type="EMBL" id="MFC4200472.1"/>
    </source>
</evidence>
<evidence type="ECO:0000256" key="2">
    <source>
        <dbReference type="ARBA" id="ARBA00023015"/>
    </source>
</evidence>
<gene>
    <name evidence="6" type="ORF">ACFOY1_05860</name>
</gene>